<feature type="region of interest" description="Disordered" evidence="1">
    <location>
        <begin position="24"/>
        <end position="45"/>
    </location>
</feature>
<proteinExistence type="predicted"/>
<protein>
    <submittedName>
        <fullName evidence="2">Uncharacterized protein</fullName>
    </submittedName>
</protein>
<evidence type="ECO:0000313" key="2">
    <source>
        <dbReference type="EMBL" id="ERN19902.1"/>
    </source>
</evidence>
<organism evidence="2 3">
    <name type="scientific">Amborella trichopoda</name>
    <dbReference type="NCBI Taxonomy" id="13333"/>
    <lineage>
        <taxon>Eukaryota</taxon>
        <taxon>Viridiplantae</taxon>
        <taxon>Streptophyta</taxon>
        <taxon>Embryophyta</taxon>
        <taxon>Tracheophyta</taxon>
        <taxon>Spermatophyta</taxon>
        <taxon>Magnoliopsida</taxon>
        <taxon>Amborellales</taxon>
        <taxon>Amborellaceae</taxon>
        <taxon>Amborella</taxon>
    </lineage>
</organism>
<reference evidence="3" key="1">
    <citation type="journal article" date="2013" name="Science">
        <title>The Amborella genome and the evolution of flowering plants.</title>
        <authorList>
            <consortium name="Amborella Genome Project"/>
        </authorList>
    </citation>
    <scope>NUCLEOTIDE SEQUENCE [LARGE SCALE GENOMIC DNA]</scope>
</reference>
<dbReference type="Proteomes" id="UP000017836">
    <property type="component" value="Unassembled WGS sequence"/>
</dbReference>
<dbReference type="EMBL" id="KI392062">
    <property type="protein sequence ID" value="ERN19902.1"/>
    <property type="molecule type" value="Genomic_DNA"/>
</dbReference>
<evidence type="ECO:0000256" key="1">
    <source>
        <dbReference type="SAM" id="MobiDB-lite"/>
    </source>
</evidence>
<accession>U5DEN3</accession>
<dbReference type="AlphaFoldDB" id="U5DEN3"/>
<name>U5DEN3_AMBTC</name>
<evidence type="ECO:0000313" key="3">
    <source>
        <dbReference type="Proteomes" id="UP000017836"/>
    </source>
</evidence>
<dbReference type="HOGENOM" id="CLU_2149240_0_0_1"/>
<dbReference type="STRING" id="13333.U5DEN3"/>
<dbReference type="Gramene" id="ERN19902">
    <property type="protein sequence ID" value="ERN19902"/>
    <property type="gene ID" value="AMTR_s00071p00076090"/>
</dbReference>
<sequence length="112" mass="12544">MALRCTIHCEEKVVALNKIGTKNNGHGHEDFREPSVSFETPKEGEYGIEGTDKKCVWLRSQLIGSSTEIDTPFGKRILTYADHTASGRALEHVENFVHHNVLPFYGKMISVS</sequence>
<gene>
    <name evidence="2" type="ORF">AMTR_s00071p00076090</name>
</gene>
<keyword evidence="3" id="KW-1185">Reference proteome</keyword>